<dbReference type="PANTHER" id="PTHR18964">
    <property type="entry name" value="ROK (REPRESSOR, ORF, KINASE) FAMILY"/>
    <property type="match status" value="1"/>
</dbReference>
<dbReference type="Gene3D" id="3.30.420.40">
    <property type="match status" value="2"/>
</dbReference>
<gene>
    <name evidence="1" type="ORF">VC82_685</name>
</gene>
<dbReference type="GO" id="GO:0016740">
    <property type="term" value="F:transferase activity"/>
    <property type="evidence" value="ECO:0007669"/>
    <property type="project" value="UniProtKB-KW"/>
</dbReference>
<dbReference type="PATRIC" id="fig|516051.4.peg.715"/>
<name>A0A0D5YR71_9FLAO</name>
<reference evidence="1 2" key="1">
    <citation type="submission" date="2015-03" db="EMBL/GenBank/DDBJ databases">
        <title>Complete genome sequence of Muricauda lutaonensis CC-HSB-11T, isolated from a coastal hot spring.</title>
        <authorList>
            <person name="Kim K.M."/>
        </authorList>
    </citation>
    <scope>NUCLEOTIDE SEQUENCE [LARGE SCALE GENOMIC DNA]</scope>
    <source>
        <strain evidence="1 2">CC-HSB-11</strain>
    </source>
</reference>
<protein>
    <submittedName>
        <fullName evidence="1">Polyphosphate--glucose phosphotransferase</fullName>
    </submittedName>
</protein>
<keyword evidence="1" id="KW-0808">Transferase</keyword>
<dbReference type="AlphaFoldDB" id="A0A0D5YR71"/>
<dbReference type="SUPFAM" id="SSF53067">
    <property type="entry name" value="Actin-like ATPase domain"/>
    <property type="match status" value="1"/>
</dbReference>
<dbReference type="NCBIfam" id="NF045942">
    <property type="entry name" value="PolPhglucPhase"/>
    <property type="match status" value="1"/>
</dbReference>
<dbReference type="InterPro" id="IPR043129">
    <property type="entry name" value="ATPase_NBD"/>
</dbReference>
<proteinExistence type="predicted"/>
<dbReference type="KEGG" id="mlt:VC82_685"/>
<evidence type="ECO:0000313" key="1">
    <source>
        <dbReference type="EMBL" id="AKA34351.1"/>
    </source>
</evidence>
<dbReference type="STRING" id="516051.VC82_685"/>
<dbReference type="InterPro" id="IPR000600">
    <property type="entry name" value="ROK"/>
</dbReference>
<dbReference type="Pfam" id="PF00480">
    <property type="entry name" value="ROK"/>
    <property type="match status" value="1"/>
</dbReference>
<dbReference type="EMBL" id="CP011071">
    <property type="protein sequence ID" value="AKA34351.1"/>
    <property type="molecule type" value="Genomic_DNA"/>
</dbReference>
<evidence type="ECO:0000313" key="2">
    <source>
        <dbReference type="Proteomes" id="UP000032726"/>
    </source>
</evidence>
<dbReference type="Proteomes" id="UP000032726">
    <property type="component" value="Chromosome"/>
</dbReference>
<dbReference type="PANTHER" id="PTHR18964:SF146">
    <property type="entry name" value="POLYPHOSPHATE GLUCOKINASE"/>
    <property type="match status" value="1"/>
</dbReference>
<dbReference type="CDD" id="cd24058">
    <property type="entry name" value="ASKHA_NBD_ROK_PPGK"/>
    <property type="match status" value="1"/>
</dbReference>
<organism evidence="1 2">
    <name type="scientific">Flagellimonas lutaonensis</name>
    <dbReference type="NCBI Taxonomy" id="516051"/>
    <lineage>
        <taxon>Bacteria</taxon>
        <taxon>Pseudomonadati</taxon>
        <taxon>Bacteroidota</taxon>
        <taxon>Flavobacteriia</taxon>
        <taxon>Flavobacteriales</taxon>
        <taxon>Flavobacteriaceae</taxon>
        <taxon>Flagellimonas</taxon>
    </lineage>
</organism>
<accession>A0A0D5YR71</accession>
<dbReference type="HOGENOM" id="CLU_065796_0_0_10"/>
<keyword evidence="2" id="KW-1185">Reference proteome</keyword>
<sequence length="266" mass="29030">MNFLFFGANNYDHTQMEILGIDIGGSGIKGAIVDCETGKLLTERHRIPTPKSRKPKAMAEVVNQIVEHFDYKGPVGCGFPTIVKNGVCTSKGNLHKSWVGVNIDELFTKTTGQPFTVLNDADAAGYASMNYGVGKGKKGFVVMITVGTGLGSGAFLDGKLIPNFELGQIPYKKYKKIEDWAASSAMEREGLSYEKWGKRFNKFLGYLELLVAPDLIIIGGGISKKWDAFSHLIDVETHVVKAELMNHAGIIGAAVSCLREHHHQEA</sequence>